<dbReference type="OrthoDB" id="9796521at2"/>
<evidence type="ECO:0000313" key="2">
    <source>
        <dbReference type="EMBL" id="PYE54918.1"/>
    </source>
</evidence>
<dbReference type="EMBL" id="QJSX01000004">
    <property type="protein sequence ID" value="PYE54918.1"/>
    <property type="molecule type" value="Genomic_DNA"/>
</dbReference>
<dbReference type="RefSeq" id="WP_110886028.1">
    <property type="nucleotide sequence ID" value="NZ_QJSX01000004.1"/>
</dbReference>
<dbReference type="AlphaFoldDB" id="A0A318S9L6"/>
<keyword evidence="3" id="KW-1185">Reference proteome</keyword>
<dbReference type="PANTHER" id="PTHR36503:SF3">
    <property type="entry name" value="BLR0126 PROTEIN"/>
    <property type="match status" value="1"/>
</dbReference>
<protein>
    <submittedName>
        <fullName evidence="2">Putative glyoxalase superfamily protein PhnB</fullName>
    </submittedName>
</protein>
<dbReference type="SUPFAM" id="SSF54593">
    <property type="entry name" value="Glyoxalase/Bleomycin resistance protein/Dihydroxybiphenyl dioxygenase"/>
    <property type="match status" value="1"/>
</dbReference>
<dbReference type="Pfam" id="PF00903">
    <property type="entry name" value="Glyoxalase"/>
    <property type="match status" value="1"/>
</dbReference>
<dbReference type="Proteomes" id="UP000248326">
    <property type="component" value="Unassembled WGS sequence"/>
</dbReference>
<organism evidence="2 3">
    <name type="scientific">Deinococcus yavapaiensis KR-236</name>
    <dbReference type="NCBI Taxonomy" id="694435"/>
    <lineage>
        <taxon>Bacteria</taxon>
        <taxon>Thermotogati</taxon>
        <taxon>Deinococcota</taxon>
        <taxon>Deinococci</taxon>
        <taxon>Deinococcales</taxon>
        <taxon>Deinococcaceae</taxon>
        <taxon>Deinococcus</taxon>
    </lineage>
</organism>
<name>A0A318S9L6_9DEIO</name>
<reference evidence="2 3" key="1">
    <citation type="submission" date="2018-06" db="EMBL/GenBank/DDBJ databases">
        <title>Genomic Encyclopedia of Type Strains, Phase IV (KMG-IV): sequencing the most valuable type-strain genomes for metagenomic binning, comparative biology and taxonomic classification.</title>
        <authorList>
            <person name="Goeker M."/>
        </authorList>
    </citation>
    <scope>NUCLEOTIDE SEQUENCE [LARGE SCALE GENOMIC DNA]</scope>
    <source>
        <strain evidence="2 3">DSM 18048</strain>
    </source>
</reference>
<dbReference type="Gene3D" id="3.10.180.10">
    <property type="entry name" value="2,3-Dihydroxybiphenyl 1,2-Dioxygenase, domain 1"/>
    <property type="match status" value="1"/>
</dbReference>
<sequence>MTLRFDMIGLVVLDMAASVAFYRSLGLTFPEGAESEGHVEATLPNGLRFALDTVDVILTFDPAWKAPIGSSRVGLAFLCRSPEDVDAKFADLVASGVTPHKEPWDAFWGQRYAVVKDPDGNTVDLFAPLS</sequence>
<comment type="caution">
    <text evidence="2">The sequence shown here is derived from an EMBL/GenBank/DDBJ whole genome shotgun (WGS) entry which is preliminary data.</text>
</comment>
<dbReference type="PROSITE" id="PS51819">
    <property type="entry name" value="VOC"/>
    <property type="match status" value="1"/>
</dbReference>
<proteinExistence type="predicted"/>
<evidence type="ECO:0000259" key="1">
    <source>
        <dbReference type="PROSITE" id="PS51819"/>
    </source>
</evidence>
<dbReference type="InterPro" id="IPR037523">
    <property type="entry name" value="VOC_core"/>
</dbReference>
<dbReference type="PANTHER" id="PTHR36503">
    <property type="entry name" value="BLR2520 PROTEIN"/>
    <property type="match status" value="1"/>
</dbReference>
<dbReference type="InterPro" id="IPR029068">
    <property type="entry name" value="Glyas_Bleomycin-R_OHBP_Dase"/>
</dbReference>
<feature type="domain" description="VOC" evidence="1">
    <location>
        <begin position="4"/>
        <end position="128"/>
    </location>
</feature>
<gene>
    <name evidence="2" type="ORF">DES52_104191</name>
</gene>
<accession>A0A318S9L6</accession>
<evidence type="ECO:0000313" key="3">
    <source>
        <dbReference type="Proteomes" id="UP000248326"/>
    </source>
</evidence>
<dbReference type="InterPro" id="IPR004360">
    <property type="entry name" value="Glyas_Fos-R_dOase_dom"/>
</dbReference>